<dbReference type="OrthoDB" id="7185860at2"/>
<proteinExistence type="predicted"/>
<dbReference type="PANTHER" id="PTHR30146:SF109">
    <property type="entry name" value="HTH-TYPE TRANSCRIPTIONAL REGULATOR GALS"/>
    <property type="match status" value="1"/>
</dbReference>
<dbReference type="GO" id="GO:0000976">
    <property type="term" value="F:transcription cis-regulatory region binding"/>
    <property type="evidence" value="ECO:0007669"/>
    <property type="project" value="TreeGrafter"/>
</dbReference>
<dbReference type="RefSeq" id="WP_116882408.1">
    <property type="nucleotide sequence ID" value="NZ_CABMMC010000273.1"/>
</dbReference>
<dbReference type="GeneID" id="78293745"/>
<evidence type="ECO:0000313" key="6">
    <source>
        <dbReference type="Proteomes" id="UP000245959"/>
    </source>
</evidence>
<dbReference type="InterPro" id="IPR046335">
    <property type="entry name" value="LacI/GalR-like_sensor"/>
</dbReference>
<sequence length="372" mass="41126">MTKPLTVRDIAEKAGVSLGTVSRVMNNAANIDPALKEHTLTVIRENNYIPLRRPRRNTRRNAAEGGRIAVLFCDMPHQWNESYFSRSYAAGIEAVCTAYRVETEFFTLQDLCGDTFFRRLAKFDGVLIKHNFGPGDPRAERINALAEKIPVAGFGTNFPHCRYSQTFLDNHSAGALAARELIGRGHRVIAFINPNPESEMLRSRGEGFREMMEQSGLWRPELFISRKLATVAAPDPDPVPPLLGGTLERLLAFPEKVTAAIVANDWGCVGLYRACAERGISIPQELSILGFDNQISICASLNPPLSSINNPLADIGKTAAIELFSRIDARKRELALPVSRRILSGTLIERGSLSRLTRNSNNNNAITGEQTR</sequence>
<dbReference type="Proteomes" id="UP000245959">
    <property type="component" value="Unassembled WGS sequence"/>
</dbReference>
<comment type="caution">
    <text evidence="5">The sequence shown here is derived from an EMBL/GenBank/DDBJ whole genome shotgun (WGS) entry which is preliminary data.</text>
</comment>
<evidence type="ECO:0000256" key="2">
    <source>
        <dbReference type="ARBA" id="ARBA00023125"/>
    </source>
</evidence>
<evidence type="ECO:0000313" key="5">
    <source>
        <dbReference type="EMBL" id="PVY46018.1"/>
    </source>
</evidence>
<dbReference type="PROSITE" id="PS00356">
    <property type="entry name" value="HTH_LACI_1"/>
    <property type="match status" value="1"/>
</dbReference>
<dbReference type="InterPro" id="IPR010982">
    <property type="entry name" value="Lambda_DNA-bd_dom_sf"/>
</dbReference>
<dbReference type="AlphaFoldDB" id="A0A2U1BBI9"/>
<dbReference type="GO" id="GO:0003700">
    <property type="term" value="F:DNA-binding transcription factor activity"/>
    <property type="evidence" value="ECO:0007669"/>
    <property type="project" value="TreeGrafter"/>
</dbReference>
<gene>
    <name evidence="5" type="ORF">C8D82_101217</name>
</gene>
<dbReference type="EMBL" id="QEKH01000001">
    <property type="protein sequence ID" value="PVY46018.1"/>
    <property type="molecule type" value="Genomic_DNA"/>
</dbReference>
<name>A0A2U1BBI9_9BACT</name>
<reference evidence="5 6" key="1">
    <citation type="submission" date="2018-04" db="EMBL/GenBank/DDBJ databases">
        <title>Genomic Encyclopedia of Type Strains, Phase IV (KMG-IV): sequencing the most valuable type-strain genomes for metagenomic binning, comparative biology and taxonomic classification.</title>
        <authorList>
            <person name="Goeker M."/>
        </authorList>
    </citation>
    <scope>NUCLEOTIDE SEQUENCE [LARGE SCALE GENOMIC DNA]</scope>
    <source>
        <strain evidence="5 6">DSM 14823</strain>
    </source>
</reference>
<dbReference type="InterPro" id="IPR000843">
    <property type="entry name" value="HTH_LacI"/>
</dbReference>
<feature type="domain" description="HTH lacI-type" evidence="4">
    <location>
        <begin position="5"/>
        <end position="59"/>
    </location>
</feature>
<dbReference type="Pfam" id="PF13377">
    <property type="entry name" value="Peripla_BP_3"/>
    <property type="match status" value="1"/>
</dbReference>
<keyword evidence="1" id="KW-0805">Transcription regulation</keyword>
<dbReference type="PRINTS" id="PR00036">
    <property type="entry name" value="HTHLACI"/>
</dbReference>
<protein>
    <submittedName>
        <fullName evidence="5">LacI family transcriptional regulator</fullName>
    </submittedName>
</protein>
<dbReference type="SMART" id="SM00354">
    <property type="entry name" value="HTH_LACI"/>
    <property type="match status" value="1"/>
</dbReference>
<organism evidence="5 6">
    <name type="scientific">Victivallis vadensis</name>
    <dbReference type="NCBI Taxonomy" id="172901"/>
    <lineage>
        <taxon>Bacteria</taxon>
        <taxon>Pseudomonadati</taxon>
        <taxon>Lentisphaerota</taxon>
        <taxon>Lentisphaeria</taxon>
        <taxon>Victivallales</taxon>
        <taxon>Victivallaceae</taxon>
        <taxon>Victivallis</taxon>
    </lineage>
</organism>
<dbReference type="Gene3D" id="3.40.50.2300">
    <property type="match status" value="2"/>
</dbReference>
<dbReference type="SUPFAM" id="SSF47413">
    <property type="entry name" value="lambda repressor-like DNA-binding domains"/>
    <property type="match status" value="1"/>
</dbReference>
<keyword evidence="2" id="KW-0238">DNA-binding</keyword>
<dbReference type="Gene3D" id="1.10.260.40">
    <property type="entry name" value="lambda repressor-like DNA-binding domains"/>
    <property type="match status" value="1"/>
</dbReference>
<dbReference type="Pfam" id="PF00356">
    <property type="entry name" value="LacI"/>
    <property type="match status" value="1"/>
</dbReference>
<dbReference type="PROSITE" id="PS50932">
    <property type="entry name" value="HTH_LACI_2"/>
    <property type="match status" value="1"/>
</dbReference>
<evidence type="ECO:0000256" key="1">
    <source>
        <dbReference type="ARBA" id="ARBA00023015"/>
    </source>
</evidence>
<accession>A0A2U1BBI9</accession>
<evidence type="ECO:0000256" key="3">
    <source>
        <dbReference type="ARBA" id="ARBA00023163"/>
    </source>
</evidence>
<dbReference type="InterPro" id="IPR028082">
    <property type="entry name" value="Peripla_BP_I"/>
</dbReference>
<dbReference type="PANTHER" id="PTHR30146">
    <property type="entry name" value="LACI-RELATED TRANSCRIPTIONAL REPRESSOR"/>
    <property type="match status" value="1"/>
</dbReference>
<dbReference type="CDD" id="cd06267">
    <property type="entry name" value="PBP1_LacI_sugar_binding-like"/>
    <property type="match status" value="1"/>
</dbReference>
<keyword evidence="6" id="KW-1185">Reference proteome</keyword>
<dbReference type="CDD" id="cd01392">
    <property type="entry name" value="HTH_LacI"/>
    <property type="match status" value="1"/>
</dbReference>
<keyword evidence="3" id="KW-0804">Transcription</keyword>
<dbReference type="SUPFAM" id="SSF53822">
    <property type="entry name" value="Periplasmic binding protein-like I"/>
    <property type="match status" value="1"/>
</dbReference>
<evidence type="ECO:0000259" key="4">
    <source>
        <dbReference type="PROSITE" id="PS50932"/>
    </source>
</evidence>